<dbReference type="Proteomes" id="UP000443090">
    <property type="component" value="Unassembled WGS sequence"/>
</dbReference>
<keyword evidence="2" id="KW-0963">Cytoplasm</keyword>
<feature type="region of interest" description="Disordered" evidence="9">
    <location>
        <begin position="285"/>
        <end position="318"/>
    </location>
</feature>
<keyword evidence="3" id="KW-0690">Ribosome biogenesis</keyword>
<evidence type="ECO:0000256" key="2">
    <source>
        <dbReference type="ARBA" id="ARBA00022490"/>
    </source>
</evidence>
<dbReference type="EMBL" id="QGMI01000014">
    <property type="protein sequence ID" value="TVY49365.1"/>
    <property type="molecule type" value="Genomic_DNA"/>
</dbReference>
<name>A0A8H8S967_9HELO</name>
<evidence type="ECO:0000256" key="7">
    <source>
        <dbReference type="ARBA" id="ARBA00022833"/>
    </source>
</evidence>
<feature type="domain" description="C2H2-type" evidence="10">
    <location>
        <begin position="18"/>
        <end position="40"/>
    </location>
</feature>
<dbReference type="InterPro" id="IPR036236">
    <property type="entry name" value="Znf_C2H2_sf"/>
</dbReference>
<accession>A0A8H8S967</accession>
<feature type="domain" description="C2H2-type" evidence="10">
    <location>
        <begin position="83"/>
        <end position="105"/>
    </location>
</feature>
<dbReference type="GO" id="GO:0008270">
    <property type="term" value="F:zinc ion binding"/>
    <property type="evidence" value="ECO:0007669"/>
    <property type="project" value="UniProtKB-KW"/>
</dbReference>
<feature type="compositionally biased region" description="Low complexity" evidence="9">
    <location>
        <begin position="286"/>
        <end position="296"/>
    </location>
</feature>
<comment type="subcellular location">
    <subcellularLocation>
        <location evidence="1">Cytoplasm</location>
    </subcellularLocation>
</comment>
<evidence type="ECO:0000256" key="6">
    <source>
        <dbReference type="ARBA" id="ARBA00022771"/>
    </source>
</evidence>
<dbReference type="Pfam" id="PF12756">
    <property type="entry name" value="zf-C2H2_2"/>
    <property type="match status" value="1"/>
</dbReference>
<dbReference type="OrthoDB" id="19329at2759"/>
<evidence type="ECO:0000256" key="1">
    <source>
        <dbReference type="ARBA" id="ARBA00004496"/>
    </source>
</evidence>
<dbReference type="PROSITE" id="PS00028">
    <property type="entry name" value="ZINC_FINGER_C2H2_1"/>
    <property type="match status" value="2"/>
</dbReference>
<evidence type="ECO:0000259" key="10">
    <source>
        <dbReference type="PROSITE" id="PS00028"/>
    </source>
</evidence>
<protein>
    <submittedName>
        <fullName evidence="11">Cytoplasmic 60S subunit biogenesis factor</fullName>
    </submittedName>
</protein>
<keyword evidence="5" id="KW-0677">Repeat</keyword>
<dbReference type="GO" id="GO:0005737">
    <property type="term" value="C:cytoplasm"/>
    <property type="evidence" value="ECO:0007669"/>
    <property type="project" value="UniProtKB-SubCell"/>
</dbReference>
<comment type="caution">
    <text evidence="11">The sequence shown here is derived from an EMBL/GenBank/DDBJ whole genome shotgun (WGS) entry which is preliminary data.</text>
</comment>
<proteinExistence type="inferred from homology"/>
<evidence type="ECO:0000313" key="12">
    <source>
        <dbReference type="Proteomes" id="UP000443090"/>
    </source>
</evidence>
<dbReference type="Pfam" id="PF12171">
    <property type="entry name" value="zf-C2H2_jaz"/>
    <property type="match status" value="1"/>
</dbReference>
<dbReference type="InterPro" id="IPR022755">
    <property type="entry name" value="Znf_C2H2_jaz"/>
</dbReference>
<keyword evidence="7" id="KW-0862">Zinc</keyword>
<keyword evidence="12" id="KW-1185">Reference proteome</keyword>
<dbReference type="Gene3D" id="3.30.160.60">
    <property type="entry name" value="Classic Zinc Finger"/>
    <property type="match status" value="1"/>
</dbReference>
<dbReference type="PANTHER" id="PTHR13182:SF8">
    <property type="entry name" value="CYTOPLASMIC 60S SUBUNIT BIOGENESIS FACTOR ZNF622"/>
    <property type="match status" value="1"/>
</dbReference>
<dbReference type="SMART" id="SM00355">
    <property type="entry name" value="ZnF_C2H2"/>
    <property type="match status" value="4"/>
</dbReference>
<comment type="similarity">
    <text evidence="8">Belongs to the REI1 family.</text>
</comment>
<evidence type="ECO:0000256" key="5">
    <source>
        <dbReference type="ARBA" id="ARBA00022737"/>
    </source>
</evidence>
<reference evidence="11 12" key="1">
    <citation type="submission" date="2018-05" db="EMBL/GenBank/DDBJ databases">
        <title>Genome sequencing and assembly of the regulated plant pathogen Lachnellula willkommii and related sister species for the development of diagnostic species identification markers.</title>
        <authorList>
            <person name="Giroux E."/>
            <person name="Bilodeau G."/>
        </authorList>
    </citation>
    <scope>NUCLEOTIDE SEQUENCE [LARGE SCALE GENOMIC DNA]</scope>
    <source>
        <strain evidence="11 12">CBS 160.35</strain>
    </source>
</reference>
<sequence length="390" mass="43797">MDGASTSSTGVTGPELTCTACLASFDSKETKRAHMRDDWHVYNLKRHIASLPPISALIYEQQVQTSNAKNDDTDTAPSFEWSCIACEKHYTNRKAWQAHLKSRNHTEKSAAFNSKAPVVSDELPPLSDLSLNDQEAEEECFNPMECLFCNAESTSLVSNMMHMSQAHSFFIPDIEYLFDLESLLGYLSVVISVFKECLFCGSSKTSKFAVQDHMRAKGHCKVYFDDDEHELKQFYDFSGDGGENGEEQKEELTLVPDEDELRLPSGKILGHRSNTRQFRQHHINRSASASFSQQQSLPEAEPGVEPESETTVPSPRDRSLALRAGTSNSLIGVPELQQRALMAVEHKMLKMETTARNVYQHVLERAGNKQKRFKVRSIGKKQGGLEKRNG</sequence>
<evidence type="ECO:0000256" key="4">
    <source>
        <dbReference type="ARBA" id="ARBA00022723"/>
    </source>
</evidence>
<dbReference type="InterPro" id="IPR013087">
    <property type="entry name" value="Znf_C2H2_type"/>
</dbReference>
<evidence type="ECO:0000256" key="9">
    <source>
        <dbReference type="SAM" id="MobiDB-lite"/>
    </source>
</evidence>
<dbReference type="InterPro" id="IPR003604">
    <property type="entry name" value="Matrin/U1-like-C_Znf_C2H2"/>
</dbReference>
<dbReference type="InterPro" id="IPR041661">
    <property type="entry name" value="ZN622/Rei1/Reh1_Znf-C2H2"/>
</dbReference>
<evidence type="ECO:0000313" key="11">
    <source>
        <dbReference type="EMBL" id="TVY49365.1"/>
    </source>
</evidence>
<dbReference type="GO" id="GO:0003676">
    <property type="term" value="F:nucleic acid binding"/>
    <property type="evidence" value="ECO:0007669"/>
    <property type="project" value="InterPro"/>
</dbReference>
<dbReference type="PANTHER" id="PTHR13182">
    <property type="entry name" value="ZINC FINGER PROTEIN 622"/>
    <property type="match status" value="1"/>
</dbReference>
<feature type="region of interest" description="Disordered" evidence="9">
    <location>
        <begin position="369"/>
        <end position="390"/>
    </location>
</feature>
<dbReference type="GO" id="GO:0030687">
    <property type="term" value="C:preribosome, large subunit precursor"/>
    <property type="evidence" value="ECO:0007669"/>
    <property type="project" value="TreeGrafter"/>
</dbReference>
<keyword evidence="4" id="KW-0479">Metal-binding</keyword>
<feature type="compositionally biased region" description="Basic residues" evidence="9">
    <location>
        <begin position="369"/>
        <end position="379"/>
    </location>
</feature>
<dbReference type="InterPro" id="IPR040025">
    <property type="entry name" value="Znf622/Rei1/Reh1"/>
</dbReference>
<organism evidence="11 12">
    <name type="scientific">Lachnellula occidentalis</name>
    <dbReference type="NCBI Taxonomy" id="215460"/>
    <lineage>
        <taxon>Eukaryota</taxon>
        <taxon>Fungi</taxon>
        <taxon>Dikarya</taxon>
        <taxon>Ascomycota</taxon>
        <taxon>Pezizomycotina</taxon>
        <taxon>Leotiomycetes</taxon>
        <taxon>Helotiales</taxon>
        <taxon>Lachnaceae</taxon>
        <taxon>Lachnellula</taxon>
    </lineage>
</organism>
<dbReference type="SMART" id="SM00451">
    <property type="entry name" value="ZnF_U1"/>
    <property type="match status" value="2"/>
</dbReference>
<dbReference type="AlphaFoldDB" id="A0A8H8S967"/>
<dbReference type="GO" id="GO:0042273">
    <property type="term" value="P:ribosomal large subunit biogenesis"/>
    <property type="evidence" value="ECO:0007669"/>
    <property type="project" value="TreeGrafter"/>
</dbReference>
<evidence type="ECO:0000256" key="8">
    <source>
        <dbReference type="ARBA" id="ARBA00034126"/>
    </source>
</evidence>
<gene>
    <name evidence="11" type="ORF">LOCC1_G001007</name>
</gene>
<evidence type="ECO:0000256" key="3">
    <source>
        <dbReference type="ARBA" id="ARBA00022517"/>
    </source>
</evidence>
<dbReference type="SUPFAM" id="SSF57667">
    <property type="entry name" value="beta-beta-alpha zinc fingers"/>
    <property type="match status" value="2"/>
</dbReference>
<keyword evidence="6" id="KW-0863">Zinc-finger</keyword>